<feature type="compositionally biased region" description="Basic and acidic residues" evidence="6">
    <location>
        <begin position="613"/>
        <end position="626"/>
    </location>
</feature>
<dbReference type="PROSITE" id="PS50135">
    <property type="entry name" value="ZF_ZZ_2"/>
    <property type="match status" value="1"/>
</dbReference>
<feature type="region of interest" description="Disordered" evidence="6">
    <location>
        <begin position="38"/>
        <end position="105"/>
    </location>
</feature>
<dbReference type="EMBL" id="HF935433">
    <property type="protein sequence ID" value="CCX30295.1"/>
    <property type="molecule type" value="Genomic_DNA"/>
</dbReference>
<dbReference type="PANTHER" id="PTHR15090:SF8">
    <property type="entry name" value="ZZ-TYPE ZINC FINGER-CONTAINING PROTEIN"/>
    <property type="match status" value="1"/>
</dbReference>
<dbReference type="PRINTS" id="PR00450">
    <property type="entry name" value="RECOVERIN"/>
</dbReference>
<dbReference type="eggNOG" id="KOG1426">
    <property type="taxonomic scope" value="Eukaryota"/>
</dbReference>
<evidence type="ECO:0000256" key="7">
    <source>
        <dbReference type="SAM" id="Phobius"/>
    </source>
</evidence>
<dbReference type="SUPFAM" id="SSF57850">
    <property type="entry name" value="RING/U-box"/>
    <property type="match status" value="1"/>
</dbReference>
<keyword evidence="3" id="KW-0862">Zinc</keyword>
<name>U4LLU5_PYROM</name>
<feature type="domain" description="EF-hand" evidence="9">
    <location>
        <begin position="341"/>
        <end position="376"/>
    </location>
</feature>
<evidence type="ECO:0000259" key="9">
    <source>
        <dbReference type="PROSITE" id="PS50222"/>
    </source>
</evidence>
<dbReference type="Gene3D" id="3.30.60.90">
    <property type="match status" value="1"/>
</dbReference>
<evidence type="ECO:0000259" key="8">
    <source>
        <dbReference type="PROSITE" id="PS50135"/>
    </source>
</evidence>
<dbReference type="InterPro" id="IPR052260">
    <property type="entry name" value="Autophagy_Rcpt_SigReg"/>
</dbReference>
<dbReference type="PROSITE" id="PS00018">
    <property type="entry name" value="EF_HAND_1"/>
    <property type="match status" value="1"/>
</dbReference>
<feature type="compositionally biased region" description="Gly residues" evidence="6">
    <location>
        <begin position="84"/>
        <end position="93"/>
    </location>
</feature>
<dbReference type="SMART" id="SM00054">
    <property type="entry name" value="EFh"/>
    <property type="match status" value="2"/>
</dbReference>
<evidence type="ECO:0000313" key="10">
    <source>
        <dbReference type="EMBL" id="CCX30295.1"/>
    </source>
</evidence>
<dbReference type="eggNOG" id="KOG0034">
    <property type="taxonomic scope" value="Eukaryota"/>
</dbReference>
<accession>U4LLU5</accession>
<dbReference type="SUPFAM" id="SSF47473">
    <property type="entry name" value="EF-hand"/>
    <property type="match status" value="1"/>
</dbReference>
<evidence type="ECO:0000256" key="4">
    <source>
        <dbReference type="ARBA" id="ARBA00022837"/>
    </source>
</evidence>
<dbReference type="CDD" id="cd00051">
    <property type="entry name" value="EFh"/>
    <property type="match status" value="1"/>
</dbReference>
<dbReference type="PROSITE" id="PS50222">
    <property type="entry name" value="EF_HAND_2"/>
    <property type="match status" value="2"/>
</dbReference>
<feature type="region of interest" description="Disordered" evidence="6">
    <location>
        <begin position="576"/>
        <end position="640"/>
    </location>
</feature>
<evidence type="ECO:0000313" key="11">
    <source>
        <dbReference type="Proteomes" id="UP000018144"/>
    </source>
</evidence>
<feature type="region of interest" description="Disordered" evidence="6">
    <location>
        <begin position="463"/>
        <end position="482"/>
    </location>
</feature>
<dbReference type="AlphaFoldDB" id="U4LLU5"/>
<reference evidence="10 11" key="1">
    <citation type="journal article" date="2013" name="PLoS Genet.">
        <title>The genome and development-dependent transcriptomes of Pyronema confluens: a window into fungal evolution.</title>
        <authorList>
            <person name="Traeger S."/>
            <person name="Altegoer F."/>
            <person name="Freitag M."/>
            <person name="Gabaldon T."/>
            <person name="Kempken F."/>
            <person name="Kumar A."/>
            <person name="Marcet-Houben M."/>
            <person name="Poggeler S."/>
            <person name="Stajich J.E."/>
            <person name="Nowrousian M."/>
        </authorList>
    </citation>
    <scope>NUCLEOTIDE SEQUENCE [LARGE SCALE GENOMIC DNA]</scope>
    <source>
        <strain evidence="11">CBS 100304</strain>
        <tissue evidence="10">Vegetative mycelium</tissue>
    </source>
</reference>
<dbReference type="STRING" id="1076935.U4LLU5"/>
<evidence type="ECO:0000256" key="1">
    <source>
        <dbReference type="ARBA" id="ARBA00022723"/>
    </source>
</evidence>
<gene>
    <name evidence="10" type="ORF">PCON_08437</name>
</gene>
<dbReference type="Gene3D" id="1.10.238.10">
    <property type="entry name" value="EF-hand"/>
    <property type="match status" value="1"/>
</dbReference>
<dbReference type="Proteomes" id="UP000018144">
    <property type="component" value="Unassembled WGS sequence"/>
</dbReference>
<dbReference type="InterPro" id="IPR043145">
    <property type="entry name" value="Znf_ZZ_sf"/>
</dbReference>
<dbReference type="OrthoDB" id="2122982at2759"/>
<dbReference type="InterPro" id="IPR002048">
    <property type="entry name" value="EF_hand_dom"/>
</dbReference>
<feature type="compositionally biased region" description="Basic residues" evidence="6">
    <location>
        <begin position="38"/>
        <end position="55"/>
    </location>
</feature>
<dbReference type="GO" id="GO:0005509">
    <property type="term" value="F:calcium ion binding"/>
    <property type="evidence" value="ECO:0007669"/>
    <property type="project" value="InterPro"/>
</dbReference>
<dbReference type="GO" id="GO:0008270">
    <property type="term" value="F:zinc ion binding"/>
    <property type="evidence" value="ECO:0007669"/>
    <property type="project" value="UniProtKB-KW"/>
</dbReference>
<dbReference type="PROSITE" id="PS01357">
    <property type="entry name" value="ZF_ZZ_1"/>
    <property type="match status" value="1"/>
</dbReference>
<feature type="domain" description="EF-hand" evidence="9">
    <location>
        <begin position="378"/>
        <end position="413"/>
    </location>
</feature>
<feature type="compositionally biased region" description="Basic and acidic residues" evidence="6">
    <location>
        <begin position="576"/>
        <end position="601"/>
    </location>
</feature>
<dbReference type="CDD" id="cd02340">
    <property type="entry name" value="ZZ_NBR1_like"/>
    <property type="match status" value="1"/>
</dbReference>
<feature type="transmembrane region" description="Helical" evidence="7">
    <location>
        <begin position="12"/>
        <end position="33"/>
    </location>
</feature>
<keyword evidence="2 5" id="KW-0863">Zinc-finger</keyword>
<evidence type="ECO:0000256" key="5">
    <source>
        <dbReference type="PROSITE-ProRule" id="PRU00228"/>
    </source>
</evidence>
<feature type="compositionally biased region" description="Low complexity" evidence="6">
    <location>
        <begin position="56"/>
        <end position="83"/>
    </location>
</feature>
<evidence type="ECO:0000256" key="6">
    <source>
        <dbReference type="SAM" id="MobiDB-lite"/>
    </source>
</evidence>
<dbReference type="InterPro" id="IPR000433">
    <property type="entry name" value="Znf_ZZ"/>
</dbReference>
<keyword evidence="7" id="KW-0472">Membrane</keyword>
<dbReference type="PANTHER" id="PTHR15090">
    <property type="entry name" value="SEQUESTOSOME 1-RELATED"/>
    <property type="match status" value="1"/>
</dbReference>
<keyword evidence="4" id="KW-0106">Calcium</keyword>
<keyword evidence="7" id="KW-1133">Transmembrane helix</keyword>
<keyword evidence="1" id="KW-0479">Metal-binding</keyword>
<dbReference type="Pfam" id="PF00569">
    <property type="entry name" value="ZZ"/>
    <property type="match status" value="1"/>
</dbReference>
<proteinExistence type="predicted"/>
<keyword evidence="11" id="KW-1185">Reference proteome</keyword>
<evidence type="ECO:0000256" key="2">
    <source>
        <dbReference type="ARBA" id="ARBA00022771"/>
    </source>
</evidence>
<dbReference type="InterPro" id="IPR011992">
    <property type="entry name" value="EF-hand-dom_pair"/>
</dbReference>
<dbReference type="InterPro" id="IPR018247">
    <property type="entry name" value="EF_Hand_1_Ca_BS"/>
</dbReference>
<organism evidence="10 11">
    <name type="scientific">Pyronema omphalodes (strain CBS 100304)</name>
    <name type="common">Pyronema confluens</name>
    <dbReference type="NCBI Taxonomy" id="1076935"/>
    <lineage>
        <taxon>Eukaryota</taxon>
        <taxon>Fungi</taxon>
        <taxon>Dikarya</taxon>
        <taxon>Ascomycota</taxon>
        <taxon>Pezizomycotina</taxon>
        <taxon>Pezizomycetes</taxon>
        <taxon>Pezizales</taxon>
        <taxon>Pyronemataceae</taxon>
        <taxon>Pyronema</taxon>
    </lineage>
</organism>
<dbReference type="SMART" id="SM00291">
    <property type="entry name" value="ZnF_ZZ"/>
    <property type="match status" value="1"/>
</dbReference>
<keyword evidence="7" id="KW-0812">Transmembrane</keyword>
<sequence length="689" mass="77118">MSPRQTSLQRYTPYLIFGTAAVTALAVITYRSYAARSRATRKQLRRSNATRRGGRGRSTATATATATANAGVGTGNGNNTSGGNINGGHGGLNGSSSAIDEGLFPGSTLTDEQLLEVLNRDLGDNTPGLLGINIPDAAAEALTETGHAAQQARGARRRGSEYGTELSFEEETKENNENQNLLTLLYTIAKDQSQRDSYVHRGVTCNNCQIIPIRGIRYRCANCLDYDLCEVCEALDAAHPKTHLFYKIRIPAPFIGNPRQAQVPCYPGKPHMMVMSLPGDAIRELKDTARLEHAELEALYEQFKVLAASEYTDTKFGINAAISRETFDKCFIPNTHLHPPAPNLIYDRLFNFYDTGRDGLVDFEEFAIGVSLTNNKTKSRDKLVRVFDGYDLNGDGYVERKDFLRMFKAFYSLSKVLVRDIVASLGDELYEQGHMDQALYGRQPISSVFTSSIPSAARDWNKPSSALKDENEETPVIRPSSNDHITQEGLEKMKELFSATLITSEATEEWEKLEKNIEKVRRTDFWTYEPSAEDLLIPGEEGDIGNEVLFHMAMRGINELLDLLFKEKEKMAVESRILEEPEKEEERKEKEEDKEGQKTPECEAGPSNAPEGSAERERRAKSESRERAKKRKDKGKAREIVKAKLEAQEEIRRRGGEGRLTFEEFEKIMNGPEASRLEFVSTWTDLASF</sequence>
<protein>
    <submittedName>
        <fullName evidence="10">Similar to Calcineurin B-like protein 7 acc. no. Q3HRP0</fullName>
    </submittedName>
</protein>
<evidence type="ECO:0000256" key="3">
    <source>
        <dbReference type="ARBA" id="ARBA00022833"/>
    </source>
</evidence>
<feature type="domain" description="ZZ-type" evidence="8">
    <location>
        <begin position="200"/>
        <end position="253"/>
    </location>
</feature>